<reference evidence="1 2" key="1">
    <citation type="submission" date="2019-05" db="EMBL/GenBank/DDBJ databases">
        <title>Marinobacter panjinensis sp. nov., a moderately halophilic bacterium isolated from sea tidal flat environment.</title>
        <authorList>
            <person name="Yang W."/>
            <person name="An M."/>
            <person name="He W."/>
            <person name="Luo X."/>
            <person name="Zhu L."/>
            <person name="Chen G."/>
            <person name="Zhang Y."/>
            <person name="Wang Y."/>
        </authorList>
    </citation>
    <scope>NUCLEOTIDE SEQUENCE [LARGE SCALE GENOMIC DNA]</scope>
    <source>
        <strain evidence="1 2">PJ-16</strain>
    </source>
</reference>
<evidence type="ECO:0000313" key="1">
    <source>
        <dbReference type="EMBL" id="TKV67647.1"/>
    </source>
</evidence>
<dbReference type="OrthoDB" id="7284833at2"/>
<protein>
    <submittedName>
        <fullName evidence="1">Uncharacterized protein</fullName>
    </submittedName>
</protein>
<dbReference type="AlphaFoldDB" id="A0A4U6R212"/>
<dbReference type="RefSeq" id="WP_137435061.1">
    <property type="nucleotide sequence ID" value="NZ_JANRHC010000001.1"/>
</dbReference>
<name>A0A4U6R212_9GAMM</name>
<gene>
    <name evidence="1" type="ORF">FDP08_05875</name>
</gene>
<sequence length="383" mass="43066">MAETVDALRAKGGHVTEIAHRKVLNTTERKQRYIPFTFSILDVFKSLILIFRNGSSLYKEIREKHPAAIDFYLDNFFGVYTYLIYFHRVLHQINPDFVITANDHNSSNRSLLAVAHYLRIKTVYLQHASVSTLFPALRVDYAFLDGQSAWDTYKQCEPNQPVSGRNVPDTQVILSGQKKHLRVNESMTDVVGVALNALDDADAAIEFVEGLAANGRKVCVRWHPGQPERQIRRYRAAFAYNKMVELSDPKKEPVSDFFLRIGYVVAGNSSIHLEAALAGILPIYYELTPADIPDYYGYVKHGLSRFAKTLDEVSRLIEASEGHHKPDVEAVRYYSSTYLTDWDGREGELVAECLQRLANGQELPVGMSGLGKSFDGSPTGALT</sequence>
<comment type="caution">
    <text evidence="1">The sequence shown here is derived from an EMBL/GenBank/DDBJ whole genome shotgun (WGS) entry which is preliminary data.</text>
</comment>
<proteinExistence type="predicted"/>
<keyword evidence="2" id="KW-1185">Reference proteome</keyword>
<dbReference type="Proteomes" id="UP000308488">
    <property type="component" value="Unassembled WGS sequence"/>
</dbReference>
<organism evidence="1 2">
    <name type="scientific">Marinobacter panjinensis</name>
    <dbReference type="NCBI Taxonomy" id="2576384"/>
    <lineage>
        <taxon>Bacteria</taxon>
        <taxon>Pseudomonadati</taxon>
        <taxon>Pseudomonadota</taxon>
        <taxon>Gammaproteobacteria</taxon>
        <taxon>Pseudomonadales</taxon>
        <taxon>Marinobacteraceae</taxon>
        <taxon>Marinobacter</taxon>
    </lineage>
</organism>
<evidence type="ECO:0000313" key="2">
    <source>
        <dbReference type="Proteomes" id="UP000308488"/>
    </source>
</evidence>
<dbReference type="SUPFAM" id="SSF53756">
    <property type="entry name" value="UDP-Glycosyltransferase/glycogen phosphorylase"/>
    <property type="match status" value="1"/>
</dbReference>
<accession>A0A4U6R212</accession>
<dbReference type="EMBL" id="SZYH01000001">
    <property type="protein sequence ID" value="TKV67647.1"/>
    <property type="molecule type" value="Genomic_DNA"/>
</dbReference>